<dbReference type="InterPro" id="IPR050680">
    <property type="entry name" value="YpeA/RimI_acetyltransf"/>
</dbReference>
<dbReference type="SUPFAM" id="SSF55729">
    <property type="entry name" value="Acyl-CoA N-acyltransferases (Nat)"/>
    <property type="match status" value="1"/>
</dbReference>
<accession>A0A1I5WEZ6</accession>
<organism evidence="4 5">
    <name type="scientific">Butyrivibrio proteoclasticus</name>
    <dbReference type="NCBI Taxonomy" id="43305"/>
    <lineage>
        <taxon>Bacteria</taxon>
        <taxon>Bacillati</taxon>
        <taxon>Bacillota</taxon>
        <taxon>Clostridia</taxon>
        <taxon>Lachnospirales</taxon>
        <taxon>Lachnospiraceae</taxon>
        <taxon>Butyrivibrio</taxon>
    </lineage>
</organism>
<evidence type="ECO:0000313" key="5">
    <source>
        <dbReference type="Proteomes" id="UP000182624"/>
    </source>
</evidence>
<dbReference type="GO" id="GO:0016747">
    <property type="term" value="F:acyltransferase activity, transferring groups other than amino-acyl groups"/>
    <property type="evidence" value="ECO:0007669"/>
    <property type="project" value="InterPro"/>
</dbReference>
<dbReference type="EMBL" id="FOXO01000022">
    <property type="protein sequence ID" value="SFQ18261.1"/>
    <property type="molecule type" value="Genomic_DNA"/>
</dbReference>
<dbReference type="PANTHER" id="PTHR43420">
    <property type="entry name" value="ACETYLTRANSFERASE"/>
    <property type="match status" value="1"/>
</dbReference>
<feature type="domain" description="N-acetyltransferase" evidence="3">
    <location>
        <begin position="6"/>
        <end position="156"/>
    </location>
</feature>
<gene>
    <name evidence="4" type="ORF">SAMN04487928_12218</name>
</gene>
<reference evidence="5" key="1">
    <citation type="submission" date="2016-10" db="EMBL/GenBank/DDBJ databases">
        <authorList>
            <person name="Varghese N."/>
            <person name="Submissions S."/>
        </authorList>
    </citation>
    <scope>NUCLEOTIDE SEQUENCE [LARGE SCALE GENOMIC DNA]</scope>
    <source>
        <strain evidence="5">P18</strain>
    </source>
</reference>
<dbReference type="AlphaFoldDB" id="A0A1I5WEZ6"/>
<evidence type="ECO:0000256" key="2">
    <source>
        <dbReference type="ARBA" id="ARBA00023315"/>
    </source>
</evidence>
<dbReference type="OrthoDB" id="57088at2"/>
<keyword evidence="2" id="KW-0012">Acyltransferase</keyword>
<dbReference type="PROSITE" id="PS51186">
    <property type="entry name" value="GNAT"/>
    <property type="match status" value="1"/>
</dbReference>
<evidence type="ECO:0000259" key="3">
    <source>
        <dbReference type="PROSITE" id="PS51186"/>
    </source>
</evidence>
<dbReference type="Pfam" id="PF00583">
    <property type="entry name" value="Acetyltransf_1"/>
    <property type="match status" value="1"/>
</dbReference>
<dbReference type="PANTHER" id="PTHR43420:SF44">
    <property type="entry name" value="ACETYLTRANSFERASE YPEA"/>
    <property type="match status" value="1"/>
</dbReference>
<dbReference type="CDD" id="cd04301">
    <property type="entry name" value="NAT_SF"/>
    <property type="match status" value="1"/>
</dbReference>
<evidence type="ECO:0000313" key="4">
    <source>
        <dbReference type="EMBL" id="SFQ18261.1"/>
    </source>
</evidence>
<dbReference type="Proteomes" id="UP000182624">
    <property type="component" value="Unassembled WGS sequence"/>
</dbReference>
<keyword evidence="1 4" id="KW-0808">Transferase</keyword>
<dbReference type="InterPro" id="IPR016181">
    <property type="entry name" value="Acyl_CoA_acyltransferase"/>
</dbReference>
<name>A0A1I5WEZ6_9FIRM</name>
<keyword evidence="5" id="KW-1185">Reference proteome</keyword>
<sequence>MHGKEIIEKTLRIDSYDAIFEFDRLCFPTDYWNESDWKDLLKDDRATYYCLMDGSKIIGSIFTYNWAGSGKHNYLKIMNVAVHPDYRQTGLGHKLMDYAYKEYKESGLDKICAETRASNTAMQGLFEKCGYQINKIEEGYYTNPNEAGFKYVLEQSNF</sequence>
<dbReference type="RefSeq" id="WP_074889873.1">
    <property type="nucleotide sequence ID" value="NZ_FOXO01000022.1"/>
</dbReference>
<evidence type="ECO:0000256" key="1">
    <source>
        <dbReference type="ARBA" id="ARBA00022679"/>
    </source>
</evidence>
<dbReference type="InterPro" id="IPR000182">
    <property type="entry name" value="GNAT_dom"/>
</dbReference>
<dbReference type="Gene3D" id="3.40.630.30">
    <property type="match status" value="1"/>
</dbReference>
<protein>
    <submittedName>
        <fullName evidence="4">Acetyltransferase (GNAT) family protein</fullName>
    </submittedName>
</protein>
<proteinExistence type="predicted"/>